<gene>
    <name evidence="2" type="ORF">PXK24_02280</name>
</gene>
<dbReference type="Proteomes" id="UP001218364">
    <property type="component" value="Unassembled WGS sequence"/>
</dbReference>
<protein>
    <recommendedName>
        <fullName evidence="4">Antifreeze glycopeptide polyprotein</fullName>
    </recommendedName>
</protein>
<feature type="signal peptide" evidence="1">
    <location>
        <begin position="1"/>
        <end position="24"/>
    </location>
</feature>
<evidence type="ECO:0000256" key="1">
    <source>
        <dbReference type="SAM" id="SignalP"/>
    </source>
</evidence>
<keyword evidence="1" id="KW-0732">Signal</keyword>
<evidence type="ECO:0000313" key="3">
    <source>
        <dbReference type="Proteomes" id="UP001218364"/>
    </source>
</evidence>
<comment type="caution">
    <text evidence="2">The sequence shown here is derived from an EMBL/GenBank/DDBJ whole genome shotgun (WGS) entry which is preliminary data.</text>
</comment>
<dbReference type="EMBL" id="JARCJK010000001">
    <property type="protein sequence ID" value="MDE4164503.1"/>
    <property type="molecule type" value="Genomic_DNA"/>
</dbReference>
<feature type="chain" id="PRO_5044744120" description="Antifreeze glycopeptide polyprotein" evidence="1">
    <location>
        <begin position="25"/>
        <end position="520"/>
    </location>
</feature>
<sequence length="520" mass="55171">MPTRRSSGPLALALAAIFEGAAGASPPLAEEPLTVIDWLGQTQSQVLPDTVLLEPPTAGSAARPEISVTPLEALLPPIGLVTPSATGLPIDLWRGSAPQDIARLLRDVPVHNSPAMQSLLFTVILSESRPLPGGADAILLARLDRLIDLGAIDPAQALAEQAGPSETRARFDRWFDSTLLTGDEDRACAALTAAPYLAPDYSARIFCAARRGDWPTAALMLESAHALELLDPPALALLDRFLNPDIFEGAAPLPAPDNPDPLTFRLFETIGERQPTAPLPRAFAAADLRDIAGWKAQLEAAERLTRVGALNPNQLLGLFTERKPAASGGIWDRVRALQTFETALRGDRTDPGASTALDDALQSAWEAAQASRIEVAFADLFADDLGRARLQGEAAELAWRIRLLARSYELAADNPPSRSAEDLFLAALAQGRPAEVQPPSDLAASIATGFAADAEMPVSIARLLDNGQLGEAILQTMELFAHGADGNLGDLSAALVALRAMGLEDTARRAALQLLLLVRH</sequence>
<name>A0ABD4X4T7_9RHOB</name>
<accession>A0ABD4X4T7</accession>
<proteinExistence type="predicted"/>
<evidence type="ECO:0000313" key="2">
    <source>
        <dbReference type="EMBL" id="MDE4164503.1"/>
    </source>
</evidence>
<dbReference type="AlphaFoldDB" id="A0ABD4X4T7"/>
<evidence type="ECO:0008006" key="4">
    <source>
        <dbReference type="Google" id="ProtNLM"/>
    </source>
</evidence>
<organism evidence="2 3">
    <name type="scientific">Phaeobacter gallaeciensis</name>
    <dbReference type="NCBI Taxonomy" id="60890"/>
    <lineage>
        <taxon>Bacteria</taxon>
        <taxon>Pseudomonadati</taxon>
        <taxon>Pseudomonadota</taxon>
        <taxon>Alphaproteobacteria</taxon>
        <taxon>Rhodobacterales</taxon>
        <taxon>Roseobacteraceae</taxon>
        <taxon>Phaeobacter</taxon>
    </lineage>
</organism>
<reference evidence="2 3" key="1">
    <citation type="submission" date="2023-02" db="EMBL/GenBank/DDBJ databases">
        <title>Population genomics of bacteria associated with diatom.</title>
        <authorList>
            <person name="Xie J."/>
            <person name="Wang H."/>
        </authorList>
    </citation>
    <scope>NUCLEOTIDE SEQUENCE [LARGE SCALE GENOMIC DNA]</scope>
    <source>
        <strain evidence="2 3">PT47_8</strain>
    </source>
</reference>
<dbReference type="RefSeq" id="WP_274839218.1">
    <property type="nucleotide sequence ID" value="NZ_JARCJF010000001.1"/>
</dbReference>